<name>A0A6A1QEF8_BALPH</name>
<dbReference type="Proteomes" id="UP000437017">
    <property type="component" value="Unassembled WGS sequence"/>
</dbReference>
<evidence type="ECO:0000313" key="1">
    <source>
        <dbReference type="EMBL" id="KAB0405423.1"/>
    </source>
</evidence>
<organism evidence="1 2">
    <name type="scientific">Balaenoptera physalus</name>
    <name type="common">Fin whale</name>
    <name type="synonym">Balaena physalus</name>
    <dbReference type="NCBI Taxonomy" id="9770"/>
    <lineage>
        <taxon>Eukaryota</taxon>
        <taxon>Metazoa</taxon>
        <taxon>Chordata</taxon>
        <taxon>Craniata</taxon>
        <taxon>Vertebrata</taxon>
        <taxon>Euteleostomi</taxon>
        <taxon>Mammalia</taxon>
        <taxon>Eutheria</taxon>
        <taxon>Laurasiatheria</taxon>
        <taxon>Artiodactyla</taxon>
        <taxon>Whippomorpha</taxon>
        <taxon>Cetacea</taxon>
        <taxon>Mysticeti</taxon>
        <taxon>Balaenopteridae</taxon>
        <taxon>Balaenoptera</taxon>
    </lineage>
</organism>
<keyword evidence="2" id="KW-1185">Reference proteome</keyword>
<dbReference type="AlphaFoldDB" id="A0A6A1QEF8"/>
<evidence type="ECO:0000313" key="2">
    <source>
        <dbReference type="Proteomes" id="UP000437017"/>
    </source>
</evidence>
<reference evidence="1 2" key="1">
    <citation type="journal article" date="2019" name="PLoS ONE">
        <title>Genomic analyses reveal an absence of contemporary introgressive admixture between fin whales and blue whales, despite known hybrids.</title>
        <authorList>
            <person name="Westbury M.V."/>
            <person name="Petersen B."/>
            <person name="Lorenzen E.D."/>
        </authorList>
    </citation>
    <scope>NUCLEOTIDE SEQUENCE [LARGE SCALE GENOMIC DNA]</scope>
    <source>
        <strain evidence="1">FinWhale-01</strain>
    </source>
</reference>
<accession>A0A6A1QEF8</accession>
<feature type="non-terminal residue" evidence="1">
    <location>
        <position position="1"/>
    </location>
</feature>
<sequence>GLRHAANLHVLLNIGSRNLVRQVLLVRLKQLSDLETGILFCYRKQTNKQKRLLSAQAWPARAEPQFQHDELIIMGFIETVLDPMKLRGTNISHVHVIKKLQLNANTDRAEVFQTLILGRHERNKIKHFYLREIQENIHDFESQPRDEERNYKGMPIKRNKKLTDKRDRHGRSIAGIKPMENRLALSFQDELHIFKSEEKIDEFNQADKSISIRCLQNLTLRMCLEAKTVGWFEQSSGETKGTGVDMCVHKFMDVQVNHHHDALKAMVPPFILSRTLCVKRLTIIILYYATFEISRVGKKDVSVWTSMIPVKDESMVEHFIKHRTIEKLIIRQMYRRFGVPPYILTVWDSLRNLKYSPPSFHPKRRIENEEIGGAPVGDCRRDLAASGGIDTSPMNDISHIHVIKKLHLKANTDREEVFQTLMLRRHERNEIKHFYLKVVQENIYDLASQRRAERNFDSLLKNLLKIGSIRDYILYRMGTVKTTGVPGCAHLGTSCHLDKCFAFQQFIRSESGVPLWTLSSLKTPLMLLHIQEEDYPPWCGSSTKDKGSKSNMATLKDQLIQNLLKEEHVPQNKNTVVGVGAVGMACAISFGDDSVRAGIIVNESMPTDLPPRRGVTKLQDGSGLGAHSHGLNAGLPGFPALGDADQDLAQAVITAIEIPVDGHDCMKTYQQDMGATCWQNSFFETVFISRKQLPAATGKCFLPVSYTDEDDNCKTVYEAGILFSRHPCIVVGEGHQEKLRQRATERGIEKLRHLAYTRDQEITTKNSATQTEIVL</sequence>
<dbReference type="EMBL" id="SGJD01000371">
    <property type="protein sequence ID" value="KAB0405423.1"/>
    <property type="molecule type" value="Genomic_DNA"/>
</dbReference>
<dbReference type="OrthoDB" id="9411774at2759"/>
<proteinExistence type="predicted"/>
<protein>
    <submittedName>
        <fullName evidence="1">Uncharacterized protein</fullName>
    </submittedName>
</protein>
<comment type="caution">
    <text evidence="1">The sequence shown here is derived from an EMBL/GenBank/DDBJ whole genome shotgun (WGS) entry which is preliminary data.</text>
</comment>
<gene>
    <name evidence="1" type="ORF">E2I00_015868</name>
</gene>